<dbReference type="NCBIfam" id="TIGR02937">
    <property type="entry name" value="sigma70-ECF"/>
    <property type="match status" value="1"/>
</dbReference>
<sequence>MMQAVTSIPPFESFYCEHADPVLGYLRRLVGQQAEDVWQETFLKALRGYDRLEHGEHLRAWVFTIATRAAMDVLRGTARDDAARADVDVALLEVPDHDGFDQAAFEEIAYLTHDLPPKERAAVVLRYAYDLHYAEIAEALGSSEEAARAAASSGVRRLRRSHERDA</sequence>
<dbReference type="AlphaFoldDB" id="A0A6J6PHN1"/>
<dbReference type="InterPro" id="IPR013325">
    <property type="entry name" value="RNA_pol_sigma_r2"/>
</dbReference>
<dbReference type="PANTHER" id="PTHR43133">
    <property type="entry name" value="RNA POLYMERASE ECF-TYPE SIGMA FACTO"/>
    <property type="match status" value="1"/>
</dbReference>
<dbReference type="PANTHER" id="PTHR43133:SF8">
    <property type="entry name" value="RNA POLYMERASE SIGMA FACTOR HI_1459-RELATED"/>
    <property type="match status" value="1"/>
</dbReference>
<evidence type="ECO:0000313" key="8">
    <source>
        <dbReference type="EMBL" id="CAB4695928.1"/>
    </source>
</evidence>
<keyword evidence="4" id="KW-0238">DNA-binding</keyword>
<dbReference type="EMBL" id="CAEZXP010000002">
    <property type="protein sequence ID" value="CAB4695928.1"/>
    <property type="molecule type" value="Genomic_DNA"/>
</dbReference>
<comment type="similarity">
    <text evidence="1">Belongs to the sigma-70 factor family. ECF subfamily.</text>
</comment>
<dbReference type="Gene3D" id="1.10.10.10">
    <property type="entry name" value="Winged helix-like DNA-binding domain superfamily/Winged helix DNA-binding domain"/>
    <property type="match status" value="1"/>
</dbReference>
<dbReference type="GO" id="GO:0016987">
    <property type="term" value="F:sigma factor activity"/>
    <property type="evidence" value="ECO:0007669"/>
    <property type="project" value="UniProtKB-KW"/>
</dbReference>
<dbReference type="Gene3D" id="1.10.1740.10">
    <property type="match status" value="1"/>
</dbReference>
<evidence type="ECO:0000259" key="7">
    <source>
        <dbReference type="Pfam" id="PF08281"/>
    </source>
</evidence>
<feature type="domain" description="RNA polymerase sigma factor 70 region 4 type 2" evidence="7">
    <location>
        <begin position="113"/>
        <end position="158"/>
    </location>
</feature>
<organism evidence="8">
    <name type="scientific">freshwater metagenome</name>
    <dbReference type="NCBI Taxonomy" id="449393"/>
    <lineage>
        <taxon>unclassified sequences</taxon>
        <taxon>metagenomes</taxon>
        <taxon>ecological metagenomes</taxon>
    </lineage>
</organism>
<dbReference type="SUPFAM" id="SSF88946">
    <property type="entry name" value="Sigma2 domain of RNA polymerase sigma factors"/>
    <property type="match status" value="1"/>
</dbReference>
<reference evidence="8" key="1">
    <citation type="submission" date="2020-05" db="EMBL/GenBank/DDBJ databases">
        <authorList>
            <person name="Chiriac C."/>
            <person name="Salcher M."/>
            <person name="Ghai R."/>
            <person name="Kavagutti S V."/>
        </authorList>
    </citation>
    <scope>NUCLEOTIDE SEQUENCE</scope>
</reference>
<keyword evidence="2" id="KW-0805">Transcription regulation</keyword>
<dbReference type="SUPFAM" id="SSF88659">
    <property type="entry name" value="Sigma3 and sigma4 domains of RNA polymerase sigma factors"/>
    <property type="match status" value="1"/>
</dbReference>
<keyword evidence="5" id="KW-0804">Transcription</keyword>
<dbReference type="InterPro" id="IPR013249">
    <property type="entry name" value="RNA_pol_sigma70_r4_t2"/>
</dbReference>
<dbReference type="InterPro" id="IPR013324">
    <property type="entry name" value="RNA_pol_sigma_r3/r4-like"/>
</dbReference>
<evidence type="ECO:0000256" key="3">
    <source>
        <dbReference type="ARBA" id="ARBA00023082"/>
    </source>
</evidence>
<evidence type="ECO:0000256" key="1">
    <source>
        <dbReference type="ARBA" id="ARBA00010641"/>
    </source>
</evidence>
<keyword evidence="3" id="KW-0731">Sigma factor</keyword>
<proteinExistence type="inferred from homology"/>
<evidence type="ECO:0000256" key="5">
    <source>
        <dbReference type="ARBA" id="ARBA00023163"/>
    </source>
</evidence>
<dbReference type="GO" id="GO:0006352">
    <property type="term" value="P:DNA-templated transcription initiation"/>
    <property type="evidence" value="ECO:0007669"/>
    <property type="project" value="InterPro"/>
</dbReference>
<protein>
    <submittedName>
        <fullName evidence="8">Unannotated protein</fullName>
    </submittedName>
</protein>
<feature type="domain" description="RNA polymerase sigma-70 region 2" evidence="6">
    <location>
        <begin position="17"/>
        <end position="79"/>
    </location>
</feature>
<dbReference type="Pfam" id="PF08281">
    <property type="entry name" value="Sigma70_r4_2"/>
    <property type="match status" value="1"/>
</dbReference>
<dbReference type="InterPro" id="IPR007627">
    <property type="entry name" value="RNA_pol_sigma70_r2"/>
</dbReference>
<evidence type="ECO:0000256" key="2">
    <source>
        <dbReference type="ARBA" id="ARBA00023015"/>
    </source>
</evidence>
<dbReference type="InterPro" id="IPR039425">
    <property type="entry name" value="RNA_pol_sigma-70-like"/>
</dbReference>
<dbReference type="Pfam" id="PF04542">
    <property type="entry name" value="Sigma70_r2"/>
    <property type="match status" value="1"/>
</dbReference>
<evidence type="ECO:0000256" key="4">
    <source>
        <dbReference type="ARBA" id="ARBA00023125"/>
    </source>
</evidence>
<accession>A0A6J6PHN1</accession>
<gene>
    <name evidence="8" type="ORF">UFOPK2399_01022</name>
</gene>
<evidence type="ECO:0000259" key="6">
    <source>
        <dbReference type="Pfam" id="PF04542"/>
    </source>
</evidence>
<dbReference type="InterPro" id="IPR014284">
    <property type="entry name" value="RNA_pol_sigma-70_dom"/>
</dbReference>
<name>A0A6J6PHN1_9ZZZZ</name>
<dbReference type="GO" id="GO:0003677">
    <property type="term" value="F:DNA binding"/>
    <property type="evidence" value="ECO:0007669"/>
    <property type="project" value="UniProtKB-KW"/>
</dbReference>
<dbReference type="InterPro" id="IPR036388">
    <property type="entry name" value="WH-like_DNA-bd_sf"/>
</dbReference>